<evidence type="ECO:0000256" key="25">
    <source>
        <dbReference type="ARBA" id="ARBA00023242"/>
    </source>
</evidence>
<dbReference type="InterPro" id="IPR002717">
    <property type="entry name" value="HAT_MYST-type"/>
</dbReference>
<dbReference type="GO" id="GO:1902035">
    <property type="term" value="P:positive regulation of hematopoietic stem cell proliferation"/>
    <property type="evidence" value="ECO:0007669"/>
    <property type="project" value="UniProtKB-ARBA"/>
</dbReference>
<keyword evidence="19" id="KW-0156">Chromatin regulator</keyword>
<feature type="active site" description="Proton donor/acceptor" evidence="32">
    <location>
        <position position="1461"/>
    </location>
</feature>
<evidence type="ECO:0000256" key="29">
    <source>
        <dbReference type="ARBA" id="ARBA00081316"/>
    </source>
</evidence>
<evidence type="ECO:0000256" key="6">
    <source>
        <dbReference type="ARBA" id="ARBA00010107"/>
    </source>
</evidence>
<dbReference type="PROSITE" id="PS51726">
    <property type="entry name" value="MYST_HAT"/>
    <property type="match status" value="1"/>
</dbReference>
<evidence type="ECO:0000256" key="16">
    <source>
        <dbReference type="ARBA" id="ARBA00022771"/>
    </source>
</evidence>
<comment type="subcellular location">
    <subcellularLocation>
        <location evidence="3">Chromosome</location>
        <location evidence="3">Centromere</location>
    </subcellularLocation>
    <subcellularLocation>
        <location evidence="2">Cytoplasm</location>
        <location evidence="2">Cytosol</location>
    </subcellularLocation>
    <subcellularLocation>
        <location evidence="1">Nucleus</location>
    </subcellularLocation>
    <subcellularLocation>
        <location evidence="4">Secreted</location>
    </subcellularLocation>
</comment>
<keyword evidence="12 37" id="KW-0808">Transferase</keyword>
<dbReference type="FunFam" id="3.30.60.60:FF:000001">
    <property type="entry name" value="Histone acetyltransferase"/>
    <property type="match status" value="1"/>
</dbReference>
<keyword evidence="27" id="KW-0137">Centromere</keyword>
<evidence type="ECO:0000256" key="10">
    <source>
        <dbReference type="ARBA" id="ARBA00022525"/>
    </source>
</evidence>
<evidence type="ECO:0000256" key="17">
    <source>
        <dbReference type="ARBA" id="ARBA00022833"/>
    </source>
</evidence>
<dbReference type="FunFam" id="4.10.320.30:FF:000002">
    <property type="entry name" value="Histone acetyltransferase"/>
    <property type="match status" value="1"/>
</dbReference>
<evidence type="ECO:0000256" key="26">
    <source>
        <dbReference type="ARBA" id="ARBA00023315"/>
    </source>
</evidence>
<evidence type="ECO:0000256" key="21">
    <source>
        <dbReference type="ARBA" id="ARBA00023015"/>
    </source>
</evidence>
<dbReference type="InterPro" id="IPR040706">
    <property type="entry name" value="Zf-MYST"/>
</dbReference>
<evidence type="ECO:0000256" key="14">
    <source>
        <dbReference type="ARBA" id="ARBA00022723"/>
    </source>
</evidence>
<keyword evidence="35" id="KW-1133">Transmembrane helix</keyword>
<evidence type="ECO:0000256" key="32">
    <source>
        <dbReference type="PIRSR" id="PIRSR602717-51"/>
    </source>
</evidence>
<evidence type="ECO:0000256" key="31">
    <source>
        <dbReference type="ARBA" id="ARBA00082067"/>
    </source>
</evidence>
<evidence type="ECO:0000256" key="8">
    <source>
        <dbReference type="ARBA" id="ARBA00022490"/>
    </source>
</evidence>
<keyword evidence="11" id="KW-0597">Phosphoprotein</keyword>
<dbReference type="Pfam" id="PF00396">
    <property type="entry name" value="Granulin"/>
    <property type="match status" value="11"/>
</dbReference>
<keyword evidence="21" id="KW-0805">Transcription regulation</keyword>
<evidence type="ECO:0000256" key="23">
    <source>
        <dbReference type="ARBA" id="ARBA00023163"/>
    </source>
</evidence>
<evidence type="ECO:0000256" key="1">
    <source>
        <dbReference type="ARBA" id="ARBA00004123"/>
    </source>
</evidence>
<dbReference type="FunFam" id="1.10.10.10:FF:000092">
    <property type="entry name" value="Histone acetyltransferase"/>
    <property type="match status" value="1"/>
</dbReference>
<sequence length="1564" mass="172769">MYLRKSTHDVRSKAKPEFYAVCCSDHLHCCFEGTICDLVHSKCLNGTAALPWLEKVPVSRPEHPQGVRSSPMVQAGSLNGISETVCPDSSPCPSEYACLLTPTGVYGCCPLPRGLSCADGKHCCPEGYECSDDGSACNRHAGLTIYMFSFRANVGHWLRGFDNCVISYAEYKRRSRFLGVAVCSFAVVSVLLCVHSQRSRFLSAAVCSFAGVSIVSAVICPDEESECPDETTCCQLPDGSWGCCPMVKAVCCDDKVHCCPEGTRCDIAHSKCVSHERETPMWGKLPARKRADWENDKVTKAESVACPDGKSQCPDGTTCCRMPSGQYGCCPIPNAVCCTDHEHCCPAASTCDLKHDTCTSANGKTPLLKKFPAIVRDASGVQCDDTSACADGSTCCMTRDGGWACCPLPKAECCNDSIHCCPNGYTCNVPAASCQKGALSFSWVSRIPVMKASRTGEGDVKCDDITSCTDGTTCCRNEDWGWGCCPYPKAVCCGDHEHCCPEGTTCDLAAGTCNQGGFSVPWLEKIPVHTSEPNEEKCDDQTSCPDGSTCCKLSTGDWVCCPLPRAVCCADREHCCPEGTTCDTEHKKCVSAEGETTMSKKFPAVRKNSNTKAGDVECDDRTACPDGTTCCKTASGSWTCCPLLKAVCCGDHKHCCPEGTVCDLAAGTCDQGGFSVPWLEKIPVRTSEPNEEKCDDQTSCPDGSTCCKLSTGDWACCPLPRAVCCDDHEHCCPKGYECDVEQQTCVKQGLSIPWVTKRPPMKLLSAAGAHADKNMCDEHTCPKEMTCCEMGTGKWGCCPLPDDGSHCCPSGYTCDVTQRYCQKGGHTVPWFSKVAAFQNPLSLLDVKCDPQMSCAAGSTCCKLPTGKWGCCPLIKAVCCEDQEHCCPQGYQCNMKTSTCERQSPVLPWVFQKAPLYSLSAATPDSRGNDKCDDQHYCSGQQTCCKTAAGTWGCCPYSQRNAGSSSDGTEDSDFSADLEHTDSSECDVNTHGNTRLTRASLRLSQSSQDSSPVRNLESLGSDDAAYSTRRVTRSQQQGAPVTPKKYPLRQTRSSGSETEQAIDFSDRDLKHAVDHDESPPRTPTGNAPSSESDIDISSPNASHDESLAKDLSLKDSGSDLSHRPKRRRFHESYNFNMKCPTPGCNSLGHLTGKHERHFSISGCPLYHNLSADECKVRANNRDKQVEERTLSHRQDENNRHATRHQAPTERQMRYKEKVTELRKKRNAGLLKEQKEKYMEHRQTHGNTREPLLENITSDYDLELFRKAQARASDDLEKLRLHGQITEGSNMIKTILFGRYELDTWYHSPYPEEYARLGRLYMCEFCLKYMKSQTILRRHMAKCVWKHPPGDEIYRKGAISVFEVDGKKNKIYCQNLCLLAKLFLDHKTLYYDVEPFLFYVMTEADNTGCHLVGYFSKEKNSFLNYNVSCILTMPQYMRQGYGKMLIDFSYLLSKVEEKVGSPERPLSDLGLISYRSYWKEVLLRYLHNFQGKEISVKEISQETAVNPVDIVSTLQSLQMLKYWKGKHLVLKRQDLIDEWLAKEAKRGSSNKIIDPSSLKWMPPKGT</sequence>
<dbReference type="Proteomes" id="UP000289886">
    <property type="component" value="Unassembled WGS sequence"/>
</dbReference>
<evidence type="ECO:0000256" key="22">
    <source>
        <dbReference type="ARBA" id="ARBA00023157"/>
    </source>
</evidence>
<dbReference type="GO" id="GO:0045935">
    <property type="term" value="P:positive regulation of nucleobase-containing compound metabolic process"/>
    <property type="evidence" value="ECO:0007669"/>
    <property type="project" value="UniProtKB-ARBA"/>
</dbReference>
<comment type="similarity">
    <text evidence="6">Belongs to the MYST (SAS/MOZ) family.</text>
</comment>
<keyword evidence="17" id="KW-0862">Zinc</keyword>
<evidence type="ECO:0000256" key="13">
    <source>
        <dbReference type="ARBA" id="ARBA00022705"/>
    </source>
</evidence>
<protein>
    <recommendedName>
        <fullName evidence="28">Histone acetyltransferase KAT7</fullName>
        <ecNumber evidence="7">2.3.1.48</ecNumber>
    </recommendedName>
    <alternativeName>
        <fullName evidence="31">Histone acetyltransferase binding to ORC1</fullName>
    </alternativeName>
    <alternativeName>
        <fullName evidence="30">Lysine acetyltransferase 7</fullName>
    </alternativeName>
    <alternativeName>
        <fullName evidence="29">MOZ, YBF2/SAS3, SAS2 and TIP60 protein 2</fullName>
    </alternativeName>
</protein>
<dbReference type="Gene3D" id="1.10.10.10">
    <property type="entry name" value="Winged helix-like DNA-binding domain superfamily/Winged helix DNA-binding domain"/>
    <property type="match status" value="1"/>
</dbReference>
<feature type="region of interest" description="Disordered" evidence="34">
    <location>
        <begin position="962"/>
        <end position="1124"/>
    </location>
</feature>
<reference evidence="37 38" key="1">
    <citation type="submission" date="2019-01" db="EMBL/GenBank/DDBJ databases">
        <title>Draft Genome and Complete Hox-Cluster Characterization of the Sterlet Sturgeon (Acipenser ruthenus).</title>
        <authorList>
            <person name="Wei Q."/>
        </authorList>
    </citation>
    <scope>NUCLEOTIDE SEQUENCE [LARGE SCALE GENOMIC DNA]</scope>
    <source>
        <strain evidence="37">WHYD16114868_AA</strain>
        <tissue evidence="37">Blood</tissue>
    </source>
</reference>
<dbReference type="GO" id="GO:0006260">
    <property type="term" value="P:DNA replication"/>
    <property type="evidence" value="ECO:0007669"/>
    <property type="project" value="UniProtKB-KW"/>
</dbReference>
<keyword evidence="22" id="KW-1015">Disulfide bond</keyword>
<dbReference type="GO" id="GO:0005576">
    <property type="term" value="C:extracellular region"/>
    <property type="evidence" value="ECO:0007669"/>
    <property type="project" value="UniProtKB-SubCell"/>
</dbReference>
<evidence type="ECO:0000313" key="38">
    <source>
        <dbReference type="Proteomes" id="UP000289886"/>
    </source>
</evidence>
<dbReference type="GO" id="GO:0005829">
    <property type="term" value="C:cytosol"/>
    <property type="evidence" value="ECO:0007669"/>
    <property type="project" value="UniProtKB-SubCell"/>
</dbReference>
<evidence type="ECO:0000256" key="7">
    <source>
        <dbReference type="ARBA" id="ARBA00013184"/>
    </source>
</evidence>
<dbReference type="EC" id="2.3.1.48" evidence="7"/>
<keyword evidence="10" id="KW-0964">Secreted</keyword>
<keyword evidence="15" id="KW-0227">DNA damage</keyword>
<dbReference type="PROSITE" id="PS51802">
    <property type="entry name" value="ZF_CCHHC"/>
    <property type="match status" value="1"/>
</dbReference>
<dbReference type="PROSITE" id="PS00799">
    <property type="entry name" value="GRANULINS"/>
    <property type="match status" value="9"/>
</dbReference>
<dbReference type="FunFam" id="3.40.630.30:FF:000001">
    <property type="entry name" value="Histone acetyltransferase"/>
    <property type="match status" value="1"/>
</dbReference>
<keyword evidence="8" id="KW-0963">Cytoplasm</keyword>
<feature type="compositionally biased region" description="Low complexity" evidence="34">
    <location>
        <begin position="993"/>
        <end position="1010"/>
    </location>
</feature>
<keyword evidence="14" id="KW-0479">Metal-binding</keyword>
<evidence type="ECO:0000256" key="4">
    <source>
        <dbReference type="ARBA" id="ARBA00004613"/>
    </source>
</evidence>
<keyword evidence="35" id="KW-0812">Transmembrane</keyword>
<evidence type="ECO:0000313" key="37">
    <source>
        <dbReference type="EMBL" id="RXM28444.1"/>
    </source>
</evidence>
<dbReference type="InterPro" id="IPR016181">
    <property type="entry name" value="Acyl_CoA_acyltransferase"/>
</dbReference>
<keyword evidence="9" id="KW-1017">Isopeptide bond</keyword>
<evidence type="ECO:0000256" key="18">
    <source>
        <dbReference type="ARBA" id="ARBA00022843"/>
    </source>
</evidence>
<keyword evidence="18" id="KW-0832">Ubl conjugation</keyword>
<evidence type="ECO:0000256" key="33">
    <source>
        <dbReference type="PROSITE-ProRule" id="PRU01143"/>
    </source>
</evidence>
<dbReference type="Gene3D" id="2.10.25.160">
    <property type="entry name" value="Granulin"/>
    <property type="match status" value="12"/>
</dbReference>
<feature type="compositionally biased region" description="Low complexity" evidence="34">
    <location>
        <begin position="1087"/>
        <end position="1098"/>
    </location>
</feature>
<feature type="compositionally biased region" description="Basic and acidic residues" evidence="34">
    <location>
        <begin position="1101"/>
        <end position="1121"/>
    </location>
</feature>
<dbReference type="InterPro" id="IPR002515">
    <property type="entry name" value="Znf_C2H2C"/>
</dbReference>
<dbReference type="GO" id="GO:0036409">
    <property type="term" value="C:histone H3-K14 acetyltransferase complex"/>
    <property type="evidence" value="ECO:0007669"/>
    <property type="project" value="UniProtKB-ARBA"/>
</dbReference>
<keyword evidence="16 33" id="KW-0863">Zinc-finger</keyword>
<dbReference type="Gene3D" id="3.40.630.30">
    <property type="match status" value="1"/>
</dbReference>
<feature type="compositionally biased region" description="Basic and acidic residues" evidence="34">
    <location>
        <begin position="1205"/>
        <end position="1214"/>
    </location>
</feature>
<feature type="compositionally biased region" description="Polar residues" evidence="34">
    <location>
        <begin position="1049"/>
        <end position="1058"/>
    </location>
</feature>
<dbReference type="GO" id="GO:0008270">
    <property type="term" value="F:zinc ion binding"/>
    <property type="evidence" value="ECO:0007669"/>
    <property type="project" value="UniProtKB-KW"/>
</dbReference>
<evidence type="ECO:0000256" key="15">
    <source>
        <dbReference type="ARBA" id="ARBA00022763"/>
    </source>
</evidence>
<dbReference type="InterPro" id="IPR000118">
    <property type="entry name" value="Granulin"/>
</dbReference>
<evidence type="ECO:0000256" key="2">
    <source>
        <dbReference type="ARBA" id="ARBA00004514"/>
    </source>
</evidence>
<dbReference type="InterPro" id="IPR036388">
    <property type="entry name" value="WH-like_DNA-bd_sf"/>
</dbReference>
<dbReference type="Pfam" id="PF01853">
    <property type="entry name" value="MOZ_SAS"/>
    <property type="match status" value="1"/>
</dbReference>
<keyword evidence="24" id="KW-0234">DNA repair</keyword>
<feature type="compositionally biased region" description="Basic and acidic residues" evidence="34">
    <location>
        <begin position="1180"/>
        <end position="1198"/>
    </location>
</feature>
<dbReference type="InterPro" id="IPR037277">
    <property type="entry name" value="Granulin_sf"/>
</dbReference>
<dbReference type="FunFam" id="2.10.25.160:FF:000001">
    <property type="entry name" value="Granulin precursor"/>
    <property type="match status" value="3"/>
</dbReference>
<evidence type="ECO:0000256" key="20">
    <source>
        <dbReference type="ARBA" id="ARBA00022990"/>
    </source>
</evidence>
<feature type="transmembrane region" description="Helical" evidence="35">
    <location>
        <begin position="177"/>
        <end position="194"/>
    </location>
</feature>
<keyword evidence="38" id="KW-1185">Reference proteome</keyword>
<dbReference type="GO" id="GO:0006355">
    <property type="term" value="P:regulation of DNA-templated transcription"/>
    <property type="evidence" value="ECO:0007669"/>
    <property type="project" value="InterPro"/>
</dbReference>
<dbReference type="Pfam" id="PF17772">
    <property type="entry name" value="zf-MYST"/>
    <property type="match status" value="1"/>
</dbReference>
<evidence type="ECO:0000256" key="9">
    <source>
        <dbReference type="ARBA" id="ARBA00022499"/>
    </source>
</evidence>
<evidence type="ECO:0000256" key="34">
    <source>
        <dbReference type="SAM" id="MobiDB-lite"/>
    </source>
</evidence>
<dbReference type="SMART" id="SM00277">
    <property type="entry name" value="GRAN"/>
    <property type="match status" value="11"/>
</dbReference>
<dbReference type="SUPFAM" id="SSF103637">
    <property type="entry name" value="CCHHC domain"/>
    <property type="match status" value="1"/>
</dbReference>
<dbReference type="SUPFAM" id="SSF55729">
    <property type="entry name" value="Acyl-CoA N-acyltransferases (Nat)"/>
    <property type="match status" value="1"/>
</dbReference>
<evidence type="ECO:0000256" key="30">
    <source>
        <dbReference type="ARBA" id="ARBA00081817"/>
    </source>
</evidence>
<keyword evidence="23" id="KW-0804">Transcription</keyword>
<evidence type="ECO:0000256" key="19">
    <source>
        <dbReference type="ARBA" id="ARBA00022853"/>
    </source>
</evidence>
<feature type="domain" description="MYST-type HAT" evidence="36">
    <location>
        <begin position="1285"/>
        <end position="1560"/>
    </location>
</feature>
<accession>A0A444TZU8</accession>
<comment type="caution">
    <text evidence="37">The sequence shown here is derived from an EMBL/GenBank/DDBJ whole genome shotgun (WGS) entry which is preliminary data.</text>
</comment>
<organism evidence="37 38">
    <name type="scientific">Acipenser ruthenus</name>
    <name type="common">Sterlet sturgeon</name>
    <dbReference type="NCBI Taxonomy" id="7906"/>
    <lineage>
        <taxon>Eukaryota</taxon>
        <taxon>Metazoa</taxon>
        <taxon>Chordata</taxon>
        <taxon>Craniata</taxon>
        <taxon>Vertebrata</taxon>
        <taxon>Euteleostomi</taxon>
        <taxon>Actinopterygii</taxon>
        <taxon>Chondrostei</taxon>
        <taxon>Acipenseriformes</taxon>
        <taxon>Acipenseridae</taxon>
        <taxon>Acipenser</taxon>
    </lineage>
</organism>
<name>A0A444TZU8_ACIRT</name>
<keyword evidence="25" id="KW-0539">Nucleus</keyword>
<dbReference type="SUPFAM" id="SSF57277">
    <property type="entry name" value="Granulin repeat"/>
    <property type="match status" value="10"/>
</dbReference>
<gene>
    <name evidence="37" type="ORF">EOD39_9764</name>
</gene>
<keyword evidence="20" id="KW-0007">Acetylation</keyword>
<evidence type="ECO:0000256" key="28">
    <source>
        <dbReference type="ARBA" id="ARBA00073519"/>
    </source>
</evidence>
<evidence type="ECO:0000256" key="11">
    <source>
        <dbReference type="ARBA" id="ARBA00022553"/>
    </source>
</evidence>
<proteinExistence type="inferred from homology"/>
<dbReference type="InterPro" id="IPR036060">
    <property type="entry name" value="Znf_C2H2C_sf"/>
</dbReference>
<dbReference type="InterPro" id="IPR039036">
    <property type="entry name" value="Granulin_fam"/>
</dbReference>
<evidence type="ECO:0000256" key="35">
    <source>
        <dbReference type="SAM" id="Phobius"/>
    </source>
</evidence>
<dbReference type="GO" id="GO:0036408">
    <property type="term" value="F:histone H3K14 acetyltransferase activity"/>
    <property type="evidence" value="ECO:0007669"/>
    <property type="project" value="UniProtKB-ARBA"/>
</dbReference>
<dbReference type="PANTHER" id="PTHR12274:SF3">
    <property type="entry name" value="PROGRANULIN"/>
    <property type="match status" value="1"/>
</dbReference>
<evidence type="ECO:0000256" key="27">
    <source>
        <dbReference type="ARBA" id="ARBA00023328"/>
    </source>
</evidence>
<evidence type="ECO:0000256" key="3">
    <source>
        <dbReference type="ARBA" id="ARBA00004584"/>
    </source>
</evidence>
<feature type="region of interest" description="Disordered" evidence="34">
    <location>
        <begin position="1180"/>
        <end position="1214"/>
    </location>
</feature>
<evidence type="ECO:0000256" key="24">
    <source>
        <dbReference type="ARBA" id="ARBA00023204"/>
    </source>
</evidence>
<evidence type="ECO:0000256" key="5">
    <source>
        <dbReference type="ARBA" id="ARBA00010093"/>
    </source>
</evidence>
<dbReference type="PANTHER" id="PTHR12274">
    <property type="entry name" value="GRANULIN"/>
    <property type="match status" value="1"/>
</dbReference>
<evidence type="ECO:0000256" key="12">
    <source>
        <dbReference type="ARBA" id="ARBA00022679"/>
    </source>
</evidence>
<evidence type="ECO:0000259" key="36">
    <source>
        <dbReference type="PROSITE" id="PS51726"/>
    </source>
</evidence>
<dbReference type="GO" id="GO:0006281">
    <property type="term" value="P:DNA repair"/>
    <property type="evidence" value="ECO:0007669"/>
    <property type="project" value="UniProtKB-KW"/>
</dbReference>
<dbReference type="GO" id="GO:0000775">
    <property type="term" value="C:chromosome, centromeric region"/>
    <property type="evidence" value="ECO:0007669"/>
    <property type="project" value="UniProtKB-SubCell"/>
</dbReference>
<dbReference type="Gene3D" id="3.30.60.60">
    <property type="entry name" value="N-acetyl transferase-like"/>
    <property type="match status" value="1"/>
</dbReference>
<feature type="compositionally biased region" description="Basic and acidic residues" evidence="34">
    <location>
        <begin position="1063"/>
        <end position="1078"/>
    </location>
</feature>
<dbReference type="SMR" id="A0A444TZU8"/>
<comment type="similarity">
    <text evidence="5">Belongs to the granulin family.</text>
</comment>
<dbReference type="GO" id="GO:0045815">
    <property type="term" value="P:transcription initiation-coupled chromatin remodeling"/>
    <property type="evidence" value="ECO:0007669"/>
    <property type="project" value="UniProtKB-ARBA"/>
</dbReference>
<dbReference type="EMBL" id="SCEB01215643">
    <property type="protein sequence ID" value="RXM28444.1"/>
    <property type="molecule type" value="Genomic_DNA"/>
</dbReference>
<keyword evidence="35" id="KW-0472">Membrane</keyword>
<keyword evidence="13" id="KW-0235">DNA replication</keyword>
<keyword evidence="26" id="KW-0012">Acyltransferase</keyword>